<feature type="domain" description="Ferric oxidoreductase" evidence="9">
    <location>
        <begin position="44"/>
        <end position="157"/>
    </location>
</feature>
<evidence type="ECO:0000313" key="11">
    <source>
        <dbReference type="Proteomes" id="UP000540079"/>
    </source>
</evidence>
<comment type="subcellular location">
    <subcellularLocation>
        <location evidence="8">Cell membrane</location>
        <topology evidence="8">Multi-pass membrane protein</topology>
    </subcellularLocation>
    <subcellularLocation>
        <location evidence="1">Membrane</location>
        <topology evidence="1">Multi-pass membrane protein</topology>
    </subcellularLocation>
</comment>
<evidence type="ECO:0000256" key="7">
    <source>
        <dbReference type="ARBA" id="ARBA00023136"/>
    </source>
</evidence>
<feature type="transmembrane region" description="Helical" evidence="8">
    <location>
        <begin position="7"/>
        <end position="25"/>
    </location>
</feature>
<dbReference type="Pfam" id="PF01794">
    <property type="entry name" value="Ferric_reduct"/>
    <property type="match status" value="1"/>
</dbReference>
<keyword evidence="8" id="KW-0288">FMN</keyword>
<evidence type="ECO:0000256" key="1">
    <source>
        <dbReference type="ARBA" id="ARBA00004141"/>
    </source>
</evidence>
<comment type="caution">
    <text evidence="10">The sequence shown here is derived from an EMBL/GenBank/DDBJ whole genome shotgun (WGS) entry which is preliminary data.</text>
</comment>
<dbReference type="InterPro" id="IPR013130">
    <property type="entry name" value="Fe3_Rdtase_TM_dom"/>
</dbReference>
<dbReference type="HAMAP" id="MF_01207">
    <property type="entry name" value="MsrQ"/>
    <property type="match status" value="1"/>
</dbReference>
<keyword evidence="3 8" id="KW-0349">Heme</keyword>
<dbReference type="EMBL" id="PPVL01000004">
    <property type="protein sequence ID" value="NNI78892.1"/>
    <property type="molecule type" value="Genomic_DNA"/>
</dbReference>
<evidence type="ECO:0000256" key="4">
    <source>
        <dbReference type="ARBA" id="ARBA00022692"/>
    </source>
</evidence>
<keyword evidence="7 8" id="KW-0472">Membrane</keyword>
<evidence type="ECO:0000256" key="5">
    <source>
        <dbReference type="ARBA" id="ARBA00022989"/>
    </source>
</evidence>
<keyword evidence="8" id="KW-0249">Electron transport</keyword>
<dbReference type="GO" id="GO:0046872">
    <property type="term" value="F:metal ion binding"/>
    <property type="evidence" value="ECO:0007669"/>
    <property type="project" value="UniProtKB-KW"/>
</dbReference>
<dbReference type="GO" id="GO:0010181">
    <property type="term" value="F:FMN binding"/>
    <property type="evidence" value="ECO:0007669"/>
    <property type="project" value="UniProtKB-UniRule"/>
</dbReference>
<feature type="transmembrane region" description="Helical" evidence="8">
    <location>
        <begin position="142"/>
        <end position="163"/>
    </location>
</feature>
<dbReference type="PANTHER" id="PTHR36964">
    <property type="entry name" value="PROTEIN-METHIONINE-SULFOXIDE REDUCTASE HEME-BINDING SUBUNIT MSRQ"/>
    <property type="match status" value="1"/>
</dbReference>
<reference evidence="10 11" key="1">
    <citation type="journal article" date="2018" name="Front. Microbiol.">
        <title>Genetic and Phylogenetic Characteristics of Pasteurella multocida Isolates From Different Host Species.</title>
        <authorList>
            <person name="Peng Z."/>
            <person name="Liang W."/>
            <person name="Wang F."/>
            <person name="Xu Z."/>
            <person name="Xie Z."/>
            <person name="Lian Z."/>
            <person name="Hua L."/>
            <person name="Zhou R."/>
            <person name="Chen H."/>
            <person name="Wu B."/>
        </authorList>
    </citation>
    <scope>NUCLEOTIDE SEQUENCE [LARGE SCALE GENOMIC DNA]</scope>
    <source>
        <strain evidence="10 11">HNA06</strain>
    </source>
</reference>
<gene>
    <name evidence="8" type="primary">msrQ</name>
    <name evidence="10" type="ORF">C2800_05575</name>
</gene>
<comment type="cofactor">
    <cofactor evidence="8">
        <name>heme b</name>
        <dbReference type="ChEBI" id="CHEBI:60344"/>
    </cofactor>
    <text evidence="8">Binds 1 heme b (iron(II)-protoporphyrin IX) group per subunit.</text>
</comment>
<accession>A0A849CHC5</accession>
<organism evidence="10 11">
    <name type="scientific">Pasteurella multocida</name>
    <dbReference type="NCBI Taxonomy" id="747"/>
    <lineage>
        <taxon>Bacteria</taxon>
        <taxon>Pseudomonadati</taxon>
        <taxon>Pseudomonadota</taxon>
        <taxon>Gammaproteobacteria</taxon>
        <taxon>Pasteurellales</taxon>
        <taxon>Pasteurellaceae</taxon>
        <taxon>Pasteurella</taxon>
    </lineage>
</organism>
<comment type="subunit">
    <text evidence="8">Heterodimer of a catalytic subunit (MsrP) and a heme-binding subunit (MsrQ).</text>
</comment>
<comment type="function">
    <text evidence="8">Part of the MsrPQ system that repairs oxidized periplasmic proteins containing methionine sulfoxide residues (Met-O), using respiratory chain electrons. Thus protects these proteins from oxidative-stress damage caused by reactive species of oxygen and chlorine generated by the host defense mechanisms. MsrPQ is essential for the maintenance of envelope integrity under bleach stress, rescuing a wide series of structurally unrelated periplasmic proteins from methionine oxidation. MsrQ provides electrons for reduction to the reductase catalytic subunit MsrP, using the quinone pool of the respiratory chain.</text>
</comment>
<evidence type="ECO:0000313" key="10">
    <source>
        <dbReference type="EMBL" id="NNI78892.1"/>
    </source>
</evidence>
<dbReference type="AlphaFoldDB" id="A0A849CHC5"/>
<evidence type="ECO:0000256" key="2">
    <source>
        <dbReference type="ARBA" id="ARBA00022448"/>
    </source>
</evidence>
<keyword evidence="8" id="KW-1003">Cell membrane</keyword>
<keyword evidence="8" id="KW-0479">Metal-binding</keyword>
<dbReference type="RefSeq" id="WP_014668064.1">
    <property type="nucleotide sequence ID" value="NZ_CP030096.1"/>
</dbReference>
<comment type="similarity">
    <text evidence="8">Belongs to the MsrQ family.</text>
</comment>
<protein>
    <recommendedName>
        <fullName evidence="8">Protein-methionine-sulfoxide reductase heme-binding subunit MsrQ</fullName>
    </recommendedName>
    <alternativeName>
        <fullName evidence="8">Flavocytochrome MsrQ</fullName>
    </alternativeName>
</protein>
<dbReference type="InterPro" id="IPR022837">
    <property type="entry name" value="MsrQ-like"/>
</dbReference>
<dbReference type="GO" id="GO:0020037">
    <property type="term" value="F:heme binding"/>
    <property type="evidence" value="ECO:0007669"/>
    <property type="project" value="UniProtKB-UniRule"/>
</dbReference>
<sequence length="206" mass="23650">MLSLFRIIIHVCCLGPLAWLAWVLLSGDESQLGADPIKEIQHFLGFSALTILLIMFILGKVFYLLKQPQLQVLRRALGLWAWFYVVLHVYAYLALELGYDFSLFVQELVNRGYLIIGAIAFLILTLMALSSWSYLKLKMGKWWFYLHQLGYYALLLGAIHYVWSVKNVTFSSMLYLILSIMILCDALYGLFIKRKGRGISAHTGKD</sequence>
<feature type="transmembrane region" description="Helical" evidence="8">
    <location>
        <begin position="169"/>
        <end position="191"/>
    </location>
</feature>
<evidence type="ECO:0000256" key="8">
    <source>
        <dbReference type="HAMAP-Rule" id="MF_01207"/>
    </source>
</evidence>
<evidence type="ECO:0000259" key="9">
    <source>
        <dbReference type="Pfam" id="PF01794"/>
    </source>
</evidence>
<name>A0A849CHC5_PASMD</name>
<comment type="cofactor">
    <cofactor evidence="8">
        <name>FMN</name>
        <dbReference type="ChEBI" id="CHEBI:58210"/>
    </cofactor>
    <text evidence="8">Binds 1 FMN per subunit.</text>
</comment>
<feature type="transmembrane region" description="Helical" evidence="8">
    <location>
        <begin position="77"/>
        <end position="93"/>
    </location>
</feature>
<keyword evidence="4 8" id="KW-0812">Transmembrane</keyword>
<keyword evidence="8" id="KW-0285">Flavoprotein</keyword>
<dbReference type="GO" id="GO:0030091">
    <property type="term" value="P:protein repair"/>
    <property type="evidence" value="ECO:0007669"/>
    <property type="project" value="UniProtKB-UniRule"/>
</dbReference>
<feature type="transmembrane region" description="Helical" evidence="8">
    <location>
        <begin position="45"/>
        <end position="65"/>
    </location>
</feature>
<keyword evidence="5 8" id="KW-1133">Transmembrane helix</keyword>
<keyword evidence="6 8" id="KW-0408">Iron</keyword>
<evidence type="ECO:0000256" key="3">
    <source>
        <dbReference type="ARBA" id="ARBA00022617"/>
    </source>
</evidence>
<feature type="transmembrane region" description="Helical" evidence="8">
    <location>
        <begin position="113"/>
        <end position="135"/>
    </location>
</feature>
<dbReference type="PANTHER" id="PTHR36964:SF1">
    <property type="entry name" value="PROTEIN-METHIONINE-SULFOXIDE REDUCTASE HEME-BINDING SUBUNIT MSRQ"/>
    <property type="match status" value="1"/>
</dbReference>
<keyword evidence="2 8" id="KW-0813">Transport</keyword>
<proteinExistence type="inferred from homology"/>
<dbReference type="GO" id="GO:0009055">
    <property type="term" value="F:electron transfer activity"/>
    <property type="evidence" value="ECO:0007669"/>
    <property type="project" value="UniProtKB-UniRule"/>
</dbReference>
<dbReference type="GO" id="GO:0016679">
    <property type="term" value="F:oxidoreductase activity, acting on diphenols and related substances as donors"/>
    <property type="evidence" value="ECO:0007669"/>
    <property type="project" value="TreeGrafter"/>
</dbReference>
<dbReference type="Proteomes" id="UP000540079">
    <property type="component" value="Unassembled WGS sequence"/>
</dbReference>
<evidence type="ECO:0000256" key="6">
    <source>
        <dbReference type="ARBA" id="ARBA00023004"/>
    </source>
</evidence>
<dbReference type="GO" id="GO:0005886">
    <property type="term" value="C:plasma membrane"/>
    <property type="evidence" value="ECO:0007669"/>
    <property type="project" value="UniProtKB-SubCell"/>
</dbReference>